<dbReference type="InterPro" id="IPR001247">
    <property type="entry name" value="ExoRNase_PH_dom1"/>
</dbReference>
<dbReference type="InterPro" id="IPR027408">
    <property type="entry name" value="PNPase/RNase_PH_dom_sf"/>
</dbReference>
<evidence type="ECO:0000259" key="9">
    <source>
        <dbReference type="Pfam" id="PF01138"/>
    </source>
</evidence>
<dbReference type="Pfam" id="PF01138">
    <property type="entry name" value="RNase_PH"/>
    <property type="match status" value="1"/>
</dbReference>
<dbReference type="InterPro" id="IPR050080">
    <property type="entry name" value="RNase_PH"/>
</dbReference>
<evidence type="ECO:0000256" key="4">
    <source>
        <dbReference type="ARBA" id="ARBA00022490"/>
    </source>
</evidence>
<dbReference type="GO" id="GO:0005730">
    <property type="term" value="C:nucleolus"/>
    <property type="evidence" value="ECO:0007669"/>
    <property type="project" value="TreeGrafter"/>
</dbReference>
<dbReference type="Pfam" id="PF03725">
    <property type="entry name" value="RNase_PH_C"/>
    <property type="match status" value="1"/>
</dbReference>
<feature type="domain" description="Exoribonuclease phosphorolytic" evidence="10">
    <location>
        <begin position="188"/>
        <end position="250"/>
    </location>
</feature>
<dbReference type="PANTHER" id="PTHR11953:SF2">
    <property type="entry name" value="EXOSOME COMPLEX COMPONENT MTR3"/>
    <property type="match status" value="1"/>
</dbReference>
<evidence type="ECO:0000256" key="1">
    <source>
        <dbReference type="ARBA" id="ARBA00004123"/>
    </source>
</evidence>
<reference evidence="11" key="1">
    <citation type="submission" date="2021-01" db="EMBL/GenBank/DDBJ databases">
        <authorList>
            <person name="Corre E."/>
            <person name="Pelletier E."/>
            <person name="Niang G."/>
            <person name="Scheremetjew M."/>
            <person name="Finn R."/>
            <person name="Kale V."/>
            <person name="Holt S."/>
            <person name="Cochrane G."/>
            <person name="Meng A."/>
            <person name="Brown T."/>
            <person name="Cohen L."/>
        </authorList>
    </citation>
    <scope>NUCLEOTIDE SEQUENCE</scope>
    <source>
        <strain evidence="11">GSBS06</strain>
    </source>
</reference>
<keyword evidence="5" id="KW-0698">rRNA processing</keyword>
<gene>
    <name evidence="11" type="ORF">ASTO00021_LOCUS5487</name>
</gene>
<dbReference type="GO" id="GO:0016075">
    <property type="term" value="P:rRNA catabolic process"/>
    <property type="evidence" value="ECO:0007669"/>
    <property type="project" value="TreeGrafter"/>
</dbReference>
<dbReference type="GO" id="GO:0006364">
    <property type="term" value="P:rRNA processing"/>
    <property type="evidence" value="ECO:0007669"/>
    <property type="project" value="UniProtKB-KW"/>
</dbReference>
<evidence type="ECO:0000256" key="2">
    <source>
        <dbReference type="ARBA" id="ARBA00004496"/>
    </source>
</evidence>
<dbReference type="InterPro" id="IPR036345">
    <property type="entry name" value="ExoRNase_PH_dom2_sf"/>
</dbReference>
<dbReference type="InterPro" id="IPR020568">
    <property type="entry name" value="Ribosomal_Su5_D2-typ_SF"/>
</dbReference>
<evidence type="ECO:0000256" key="6">
    <source>
        <dbReference type="ARBA" id="ARBA00022835"/>
    </source>
</evidence>
<evidence type="ECO:0000259" key="10">
    <source>
        <dbReference type="Pfam" id="PF03725"/>
    </source>
</evidence>
<sequence>MSVPYRPRILEAKNAEGNLPRYKLGPKLKTGKDSVPDGGSDADVSLRTCCLKSGPISKASGSAYVEFGNTKVIASVFGPHAKRFGRANSDFTLGSGSLNCEVRFAPFARSDDSGDTERDAEGVGMTPEEHWLTENLVQSLAASIQLHRFPKSVLDVNVYILEDDGSAQAVATTCASLALVDSGVELYDIVAGCNVADCDGRLVVDPNKQQLDTADGYVSMALMPNHSKLTQFEVNGSFSVSRLGEVSSLGYNGCSTVARIMRDEAISAGRKHWA</sequence>
<keyword evidence="7" id="KW-0694">RNA-binding</keyword>
<name>A0A7S3LLK6_9STRA</name>
<dbReference type="GO" id="GO:0034475">
    <property type="term" value="P:U4 snRNA 3'-end processing"/>
    <property type="evidence" value="ECO:0007669"/>
    <property type="project" value="TreeGrafter"/>
</dbReference>
<dbReference type="SUPFAM" id="SSF55666">
    <property type="entry name" value="Ribonuclease PH domain 2-like"/>
    <property type="match status" value="1"/>
</dbReference>
<dbReference type="AlphaFoldDB" id="A0A7S3LLK6"/>
<accession>A0A7S3LLK6</accession>
<comment type="subcellular location">
    <subcellularLocation>
        <location evidence="2">Cytoplasm</location>
    </subcellularLocation>
    <subcellularLocation>
        <location evidence="1">Nucleus</location>
    </subcellularLocation>
</comment>
<comment type="similarity">
    <text evidence="3">Belongs to the RNase PH family.</text>
</comment>
<dbReference type="SUPFAM" id="SSF54211">
    <property type="entry name" value="Ribosomal protein S5 domain 2-like"/>
    <property type="match status" value="1"/>
</dbReference>
<feature type="domain" description="Exoribonuclease phosphorolytic" evidence="9">
    <location>
        <begin position="46"/>
        <end position="185"/>
    </location>
</feature>
<dbReference type="GO" id="GO:0071028">
    <property type="term" value="P:nuclear mRNA surveillance"/>
    <property type="evidence" value="ECO:0007669"/>
    <property type="project" value="TreeGrafter"/>
</dbReference>
<evidence type="ECO:0000313" key="11">
    <source>
        <dbReference type="EMBL" id="CAE0435207.1"/>
    </source>
</evidence>
<dbReference type="CDD" id="cd11371">
    <property type="entry name" value="RNase_PH_MTR3"/>
    <property type="match status" value="1"/>
</dbReference>
<dbReference type="PANTHER" id="PTHR11953">
    <property type="entry name" value="EXOSOME COMPLEX COMPONENT"/>
    <property type="match status" value="1"/>
</dbReference>
<keyword evidence="4" id="KW-0963">Cytoplasm</keyword>
<dbReference type="GO" id="GO:0000176">
    <property type="term" value="C:nuclear exosome (RNase complex)"/>
    <property type="evidence" value="ECO:0007669"/>
    <property type="project" value="TreeGrafter"/>
</dbReference>
<dbReference type="GO" id="GO:0071051">
    <property type="term" value="P:poly(A)-dependent snoRNA 3'-end processing"/>
    <property type="evidence" value="ECO:0007669"/>
    <property type="project" value="TreeGrafter"/>
</dbReference>
<dbReference type="Gene3D" id="3.30.230.70">
    <property type="entry name" value="GHMP Kinase, N-terminal domain"/>
    <property type="match status" value="1"/>
</dbReference>
<dbReference type="InterPro" id="IPR015847">
    <property type="entry name" value="ExoRNase_PH_dom2"/>
</dbReference>
<dbReference type="EMBL" id="HBIN01007484">
    <property type="protein sequence ID" value="CAE0435207.1"/>
    <property type="molecule type" value="Transcribed_RNA"/>
</dbReference>
<evidence type="ECO:0000256" key="7">
    <source>
        <dbReference type="ARBA" id="ARBA00022884"/>
    </source>
</evidence>
<protein>
    <submittedName>
        <fullName evidence="11">Uncharacterized protein</fullName>
    </submittedName>
</protein>
<proteinExistence type="inferred from homology"/>
<keyword evidence="8" id="KW-0539">Nucleus</keyword>
<evidence type="ECO:0000256" key="3">
    <source>
        <dbReference type="ARBA" id="ARBA00006678"/>
    </source>
</evidence>
<keyword evidence="6" id="KW-0271">Exosome</keyword>
<evidence type="ECO:0000256" key="8">
    <source>
        <dbReference type="ARBA" id="ARBA00023242"/>
    </source>
</evidence>
<evidence type="ECO:0000256" key="5">
    <source>
        <dbReference type="ARBA" id="ARBA00022552"/>
    </source>
</evidence>
<dbReference type="GO" id="GO:0003723">
    <property type="term" value="F:RNA binding"/>
    <property type="evidence" value="ECO:0007669"/>
    <property type="project" value="UniProtKB-KW"/>
</dbReference>
<organism evidence="11">
    <name type="scientific">Aplanochytrium stocchinoi</name>
    <dbReference type="NCBI Taxonomy" id="215587"/>
    <lineage>
        <taxon>Eukaryota</taxon>
        <taxon>Sar</taxon>
        <taxon>Stramenopiles</taxon>
        <taxon>Bigyra</taxon>
        <taxon>Labyrinthulomycetes</taxon>
        <taxon>Thraustochytrida</taxon>
        <taxon>Thraustochytriidae</taxon>
        <taxon>Aplanochytrium</taxon>
    </lineage>
</organism>
<dbReference type="GO" id="GO:0000177">
    <property type="term" value="C:cytoplasmic exosome (RNase complex)"/>
    <property type="evidence" value="ECO:0007669"/>
    <property type="project" value="TreeGrafter"/>
</dbReference>